<dbReference type="AlphaFoldDB" id="A0A4C1WW24"/>
<evidence type="ECO:0000256" key="1">
    <source>
        <dbReference type="SAM" id="SignalP"/>
    </source>
</evidence>
<protein>
    <recommendedName>
        <fullName evidence="4">EF-hand domain-containing protein</fullName>
    </recommendedName>
</protein>
<keyword evidence="1" id="KW-0732">Signal</keyword>
<sequence>MFVCVFPCVITCACARVVCLLVSVDRNCDRRLRPEEIRKRLLYRENTEGILREHALLRLHFYAKSAFDFGPVVTAPPAPPLHRMGTSDDTRIRTSSRIGFNCITPFDRLRPALTGSFSVSYESAAPVHVMYLPSATPLNFGPLELAMRLDL</sequence>
<evidence type="ECO:0000313" key="3">
    <source>
        <dbReference type="Proteomes" id="UP000299102"/>
    </source>
</evidence>
<feature type="chain" id="PRO_5020022282" description="EF-hand domain-containing protein" evidence="1">
    <location>
        <begin position="16"/>
        <end position="151"/>
    </location>
</feature>
<comment type="caution">
    <text evidence="2">The sequence shown here is derived from an EMBL/GenBank/DDBJ whole genome shotgun (WGS) entry which is preliminary data.</text>
</comment>
<evidence type="ECO:0008006" key="4">
    <source>
        <dbReference type="Google" id="ProtNLM"/>
    </source>
</evidence>
<dbReference type="EMBL" id="BGZK01000676">
    <property type="protein sequence ID" value="GBP55716.1"/>
    <property type="molecule type" value="Genomic_DNA"/>
</dbReference>
<proteinExistence type="predicted"/>
<name>A0A4C1WW24_EUMVA</name>
<keyword evidence="3" id="KW-1185">Reference proteome</keyword>
<evidence type="ECO:0000313" key="2">
    <source>
        <dbReference type="EMBL" id="GBP55716.1"/>
    </source>
</evidence>
<feature type="signal peptide" evidence="1">
    <location>
        <begin position="1"/>
        <end position="15"/>
    </location>
</feature>
<accession>A0A4C1WW24</accession>
<gene>
    <name evidence="2" type="ORF">EVAR_32968_1</name>
</gene>
<dbReference type="Proteomes" id="UP000299102">
    <property type="component" value="Unassembled WGS sequence"/>
</dbReference>
<organism evidence="2 3">
    <name type="scientific">Eumeta variegata</name>
    <name type="common">Bagworm moth</name>
    <name type="synonym">Eumeta japonica</name>
    <dbReference type="NCBI Taxonomy" id="151549"/>
    <lineage>
        <taxon>Eukaryota</taxon>
        <taxon>Metazoa</taxon>
        <taxon>Ecdysozoa</taxon>
        <taxon>Arthropoda</taxon>
        <taxon>Hexapoda</taxon>
        <taxon>Insecta</taxon>
        <taxon>Pterygota</taxon>
        <taxon>Neoptera</taxon>
        <taxon>Endopterygota</taxon>
        <taxon>Lepidoptera</taxon>
        <taxon>Glossata</taxon>
        <taxon>Ditrysia</taxon>
        <taxon>Tineoidea</taxon>
        <taxon>Psychidae</taxon>
        <taxon>Oiketicinae</taxon>
        <taxon>Eumeta</taxon>
    </lineage>
</organism>
<reference evidence="2 3" key="1">
    <citation type="journal article" date="2019" name="Commun. Biol.">
        <title>The bagworm genome reveals a unique fibroin gene that provides high tensile strength.</title>
        <authorList>
            <person name="Kono N."/>
            <person name="Nakamura H."/>
            <person name="Ohtoshi R."/>
            <person name="Tomita M."/>
            <person name="Numata K."/>
            <person name="Arakawa K."/>
        </authorList>
    </citation>
    <scope>NUCLEOTIDE SEQUENCE [LARGE SCALE GENOMIC DNA]</scope>
</reference>